<sequence>MRNDRCRKDKAADKKDHLRPFRQAVKLSAGGWNYLEINDTILTKGADNMAKSSAKKIREKAVREGKRNPECNRSPFVFSDMRTRKTKTKKDQLYRGKYKNRLSDEAEKTVLFMYYFI</sequence>
<protein>
    <submittedName>
        <fullName evidence="1">Uncharacterized protein</fullName>
    </submittedName>
</protein>
<evidence type="ECO:0000313" key="2">
    <source>
        <dbReference type="Proteomes" id="UP000019270"/>
    </source>
</evidence>
<comment type="caution">
    <text evidence="1">The sequence shown here is derived from an EMBL/GenBank/DDBJ whole genome shotgun (WGS) entry which is preliminary data.</text>
</comment>
<evidence type="ECO:0000313" key="1">
    <source>
        <dbReference type="EMBL" id="EWG11402.1"/>
    </source>
</evidence>
<proteinExistence type="predicted"/>
<dbReference type="AlphaFoldDB" id="W7L816"/>
<dbReference type="Proteomes" id="UP000019270">
    <property type="component" value="Unassembled WGS sequence"/>
</dbReference>
<dbReference type="eggNOG" id="ENOG50331HF">
    <property type="taxonomic scope" value="Bacteria"/>
</dbReference>
<reference evidence="1 2" key="2">
    <citation type="journal article" date="2016" name="Sci. Rep.">
        <title>A novel serine protease, Sep1, from Bacillus firmus DS-1 has nematicidal activity and degrades multiple intestinal-associated nematode proteins.</title>
        <authorList>
            <person name="Geng C."/>
            <person name="Nie X."/>
            <person name="Tang Z."/>
            <person name="Zhang Y."/>
            <person name="Lin J."/>
            <person name="Sun M."/>
            <person name="Peng D."/>
        </authorList>
    </citation>
    <scope>NUCLEOTIDE SEQUENCE [LARGE SCALE GENOMIC DNA]</scope>
    <source>
        <strain evidence="1 2">DS1</strain>
    </source>
</reference>
<name>W7L816_CYTFI</name>
<accession>W7L816</accession>
<dbReference type="PATRIC" id="fig|1307436.3.peg.2194"/>
<gene>
    <name evidence="1" type="ORF">PBF_10267</name>
</gene>
<dbReference type="EMBL" id="APVL01000006">
    <property type="protein sequence ID" value="EWG11402.1"/>
    <property type="molecule type" value="Genomic_DNA"/>
</dbReference>
<reference evidence="2" key="1">
    <citation type="submission" date="2013-03" db="EMBL/GenBank/DDBJ databases">
        <title>Draft genome sequence of Bacillus firmus DS1.</title>
        <authorList>
            <person name="Peng D."/>
            <person name="Zhu L."/>
            <person name="Sun M."/>
        </authorList>
    </citation>
    <scope>NUCLEOTIDE SEQUENCE [LARGE SCALE GENOMIC DNA]</scope>
    <source>
        <strain evidence="2">DS1</strain>
    </source>
</reference>
<organism evidence="1 2">
    <name type="scientific">Cytobacillus firmus DS1</name>
    <dbReference type="NCBI Taxonomy" id="1307436"/>
    <lineage>
        <taxon>Bacteria</taxon>
        <taxon>Bacillati</taxon>
        <taxon>Bacillota</taxon>
        <taxon>Bacilli</taxon>
        <taxon>Bacillales</taxon>
        <taxon>Bacillaceae</taxon>
        <taxon>Cytobacillus</taxon>
    </lineage>
</organism>